<keyword evidence="1" id="KW-0472">Membrane</keyword>
<reference evidence="2 3" key="1">
    <citation type="submission" date="2016-07" db="EMBL/GenBank/DDBJ databases">
        <title>Complete genome sequence of Bradyrhizobium icense LMTR 13T, a potential inoculant strain isolated from lima bean (Phaseolus lunatus) in Peru.</title>
        <authorList>
            <person name="Ormeno-Orrillo E."/>
            <person name="Duran D."/>
            <person name="Rogel M.A."/>
            <person name="Rey L."/>
            <person name="Imperial J."/>
            <person name="Ruiz-Argueso T."/>
            <person name="Martinez-Romero E."/>
        </authorList>
    </citation>
    <scope>NUCLEOTIDE SEQUENCE [LARGE SCALE GENOMIC DNA]</scope>
    <source>
        <strain evidence="2 3">LMTR 13</strain>
    </source>
</reference>
<sequence>MLASRWSLRATWESCGRAGVFFVISATPVGFIARAVFVIIRAHEMIRLGERADLSAVSRYWA</sequence>
<gene>
    <name evidence="2" type="ORF">LMTR13_26860</name>
</gene>
<dbReference type="STRING" id="1274631.LMTR13_26860"/>
<accession>A0A1B1UK94</accession>
<dbReference type="Proteomes" id="UP000092839">
    <property type="component" value="Chromosome"/>
</dbReference>
<dbReference type="EMBL" id="CP016428">
    <property type="protein sequence ID" value="ANW03220.1"/>
    <property type="molecule type" value="Genomic_DNA"/>
</dbReference>
<dbReference type="AlphaFoldDB" id="A0A1B1UK94"/>
<protein>
    <submittedName>
        <fullName evidence="2">Uncharacterized protein</fullName>
    </submittedName>
</protein>
<keyword evidence="1" id="KW-1133">Transmembrane helix</keyword>
<proteinExistence type="predicted"/>
<keyword evidence="1" id="KW-0812">Transmembrane</keyword>
<feature type="transmembrane region" description="Helical" evidence="1">
    <location>
        <begin position="20"/>
        <end position="40"/>
    </location>
</feature>
<organism evidence="2 3">
    <name type="scientific">Bradyrhizobium icense</name>
    <dbReference type="NCBI Taxonomy" id="1274631"/>
    <lineage>
        <taxon>Bacteria</taxon>
        <taxon>Pseudomonadati</taxon>
        <taxon>Pseudomonadota</taxon>
        <taxon>Alphaproteobacteria</taxon>
        <taxon>Hyphomicrobiales</taxon>
        <taxon>Nitrobacteraceae</taxon>
        <taxon>Bradyrhizobium</taxon>
    </lineage>
</organism>
<keyword evidence="3" id="KW-1185">Reference proteome</keyword>
<evidence type="ECO:0000313" key="3">
    <source>
        <dbReference type="Proteomes" id="UP000092839"/>
    </source>
</evidence>
<evidence type="ECO:0000256" key="1">
    <source>
        <dbReference type="SAM" id="Phobius"/>
    </source>
</evidence>
<evidence type="ECO:0000313" key="2">
    <source>
        <dbReference type="EMBL" id="ANW03220.1"/>
    </source>
</evidence>
<name>A0A1B1UK94_9BRAD</name>
<dbReference type="KEGG" id="bic:LMTR13_26860"/>